<dbReference type="AlphaFoldDB" id="A0A3P7IYT7"/>
<evidence type="ECO:0000313" key="2">
    <source>
        <dbReference type="EMBL" id="VDM75686.1"/>
    </source>
</evidence>
<organism evidence="2 3">
    <name type="scientific">Strongylus vulgaris</name>
    <name type="common">Blood worm</name>
    <dbReference type="NCBI Taxonomy" id="40348"/>
    <lineage>
        <taxon>Eukaryota</taxon>
        <taxon>Metazoa</taxon>
        <taxon>Ecdysozoa</taxon>
        <taxon>Nematoda</taxon>
        <taxon>Chromadorea</taxon>
        <taxon>Rhabditida</taxon>
        <taxon>Rhabditina</taxon>
        <taxon>Rhabditomorpha</taxon>
        <taxon>Strongyloidea</taxon>
        <taxon>Strongylidae</taxon>
        <taxon>Strongylus</taxon>
    </lineage>
</organism>
<keyword evidence="3" id="KW-1185">Reference proteome</keyword>
<evidence type="ECO:0000313" key="3">
    <source>
        <dbReference type="Proteomes" id="UP000270094"/>
    </source>
</evidence>
<sequence>MEIVSCPAPTTPGQSPPTPIFMPFSKLQGASTIAKGAPTNGEPHEQFFFIRRAIGRIFGTTVLCERALQALYENYSPSHARTLDKAQPIKQAGFCQGLSCVDHIQTAILSALLDQEGVRQGDTVSPKLFTAALQWMMKWIRKREVYELIGDSSRTFVLRTTVLFSKNITEAETMLKELNQNAFCEDQKMELEGSPIAETSSYVYLGRSKNVENDLKEELNRRQSSLGRLRAPKGSHRPAEGPKVPSPPVLPSLCYPAETCPNSVATSKALRTTHRALKRRLLKYNRRTQHLVGLRSSDMKSMSCLRDPAEYASKARHRWAGHIMRRTNDRWTLKALEWIPHEAKRPRGRPPTRRLTCSLHGWTS</sequence>
<reference evidence="2 3" key="1">
    <citation type="submission" date="2018-11" db="EMBL/GenBank/DDBJ databases">
        <authorList>
            <consortium name="Pathogen Informatics"/>
        </authorList>
    </citation>
    <scope>NUCLEOTIDE SEQUENCE [LARGE SCALE GENOMIC DNA]</scope>
</reference>
<evidence type="ECO:0000256" key="1">
    <source>
        <dbReference type="SAM" id="MobiDB-lite"/>
    </source>
</evidence>
<dbReference type="EMBL" id="UYYB01095689">
    <property type="protein sequence ID" value="VDM75686.1"/>
    <property type="molecule type" value="Genomic_DNA"/>
</dbReference>
<evidence type="ECO:0008006" key="4">
    <source>
        <dbReference type="Google" id="ProtNLM"/>
    </source>
</evidence>
<name>A0A3P7IYT7_STRVU</name>
<proteinExistence type="predicted"/>
<feature type="region of interest" description="Disordered" evidence="1">
    <location>
        <begin position="344"/>
        <end position="364"/>
    </location>
</feature>
<dbReference type="OrthoDB" id="5842672at2759"/>
<gene>
    <name evidence="2" type="ORF">SVUK_LOCUS10684</name>
</gene>
<accession>A0A3P7IYT7</accession>
<feature type="region of interest" description="Disordered" evidence="1">
    <location>
        <begin position="217"/>
        <end position="245"/>
    </location>
</feature>
<protein>
    <recommendedName>
        <fullName evidence="4">Reverse transcriptase domain-containing protein</fullName>
    </recommendedName>
</protein>
<dbReference type="Proteomes" id="UP000270094">
    <property type="component" value="Unassembled WGS sequence"/>
</dbReference>